<keyword evidence="1" id="KW-0472">Membrane</keyword>
<dbReference type="HOGENOM" id="CLU_1952640_0_0_1"/>
<evidence type="ECO:0000313" key="2">
    <source>
        <dbReference type="EnsemblPlants" id="PGSC0003DMT400019636"/>
    </source>
</evidence>
<dbReference type="AlphaFoldDB" id="M1ACC6"/>
<feature type="transmembrane region" description="Helical" evidence="1">
    <location>
        <begin position="71"/>
        <end position="93"/>
    </location>
</feature>
<evidence type="ECO:0000256" key="1">
    <source>
        <dbReference type="SAM" id="Phobius"/>
    </source>
</evidence>
<dbReference type="EnsemblPlants" id="PGSC0003DMT400019636">
    <property type="protein sequence ID" value="PGSC0003DMT400019636"/>
    <property type="gene ID" value="PGSC0003DMG400007588"/>
</dbReference>
<organism evidence="2 3">
    <name type="scientific">Solanum tuberosum</name>
    <name type="common">Potato</name>
    <dbReference type="NCBI Taxonomy" id="4113"/>
    <lineage>
        <taxon>Eukaryota</taxon>
        <taxon>Viridiplantae</taxon>
        <taxon>Streptophyta</taxon>
        <taxon>Embryophyta</taxon>
        <taxon>Tracheophyta</taxon>
        <taxon>Spermatophyta</taxon>
        <taxon>Magnoliopsida</taxon>
        <taxon>eudicotyledons</taxon>
        <taxon>Gunneridae</taxon>
        <taxon>Pentapetalae</taxon>
        <taxon>asterids</taxon>
        <taxon>lamiids</taxon>
        <taxon>Solanales</taxon>
        <taxon>Solanaceae</taxon>
        <taxon>Solanoideae</taxon>
        <taxon>Solaneae</taxon>
        <taxon>Solanum</taxon>
    </lineage>
</organism>
<sequence length="129" mass="14839">MEHTIYFAIGFKSFDTPWSVDSYEWTERSRNAITRTSFTKKTMEWIVQILSEASKTEGKCSQKDHISNWRVTALILTSVLFLASGIWFIGIFLHSVDRFNEENDLQVSVTDRSNTIPLLGETTQSLINL</sequence>
<proteinExistence type="predicted"/>
<accession>M1ACC6</accession>
<name>M1ACC6_SOLTU</name>
<protein>
    <submittedName>
        <fullName evidence="2">Transporter</fullName>
    </submittedName>
</protein>
<dbReference type="ExpressionAtlas" id="M1ACC6">
    <property type="expression patterns" value="baseline"/>
</dbReference>
<evidence type="ECO:0000313" key="3">
    <source>
        <dbReference type="Proteomes" id="UP000011115"/>
    </source>
</evidence>
<keyword evidence="3" id="KW-1185">Reference proteome</keyword>
<dbReference type="Proteomes" id="UP000011115">
    <property type="component" value="Unassembled WGS sequence"/>
</dbReference>
<reference evidence="3" key="1">
    <citation type="journal article" date="2011" name="Nature">
        <title>Genome sequence and analysis of the tuber crop potato.</title>
        <authorList>
            <consortium name="The Potato Genome Sequencing Consortium"/>
        </authorList>
    </citation>
    <scope>NUCLEOTIDE SEQUENCE [LARGE SCALE GENOMIC DNA]</scope>
    <source>
        <strain evidence="3">cv. DM1-3 516 R44</strain>
    </source>
</reference>
<reference evidence="2" key="2">
    <citation type="submission" date="2015-06" db="UniProtKB">
        <authorList>
            <consortium name="EnsemblPlants"/>
        </authorList>
    </citation>
    <scope>IDENTIFICATION</scope>
    <source>
        <strain evidence="2">DM1-3 516 R44</strain>
    </source>
</reference>
<keyword evidence="1" id="KW-1133">Transmembrane helix</keyword>
<keyword evidence="1" id="KW-0812">Transmembrane</keyword>
<dbReference type="Gramene" id="PGSC0003DMT400019636">
    <property type="protein sequence ID" value="PGSC0003DMT400019636"/>
    <property type="gene ID" value="PGSC0003DMG400007588"/>
</dbReference>